<reference evidence="5 6" key="1">
    <citation type="journal article" date="2020" name="G3 (Bethesda)">
        <title>Improved Reference Genome for Cyclotella cryptica CCMP332, a Model for Cell Wall Morphogenesis, Salinity Adaptation, and Lipid Production in Diatoms (Bacillariophyta).</title>
        <authorList>
            <person name="Roberts W.R."/>
            <person name="Downey K.M."/>
            <person name="Ruck E.C."/>
            <person name="Traller J.C."/>
            <person name="Alverson A.J."/>
        </authorList>
    </citation>
    <scope>NUCLEOTIDE SEQUENCE [LARGE SCALE GENOMIC DNA]</scope>
    <source>
        <strain evidence="5 6">CCMP332</strain>
    </source>
</reference>
<evidence type="ECO:0000256" key="2">
    <source>
        <dbReference type="ARBA" id="ARBA00022840"/>
    </source>
</evidence>
<feature type="domain" description="UBC core" evidence="4">
    <location>
        <begin position="3"/>
        <end position="212"/>
    </location>
</feature>
<evidence type="ECO:0000256" key="1">
    <source>
        <dbReference type="ARBA" id="ARBA00022741"/>
    </source>
</evidence>
<dbReference type="SUPFAM" id="SSF54495">
    <property type="entry name" value="UBC-like"/>
    <property type="match status" value="1"/>
</dbReference>
<evidence type="ECO:0000313" key="6">
    <source>
        <dbReference type="Proteomes" id="UP001516023"/>
    </source>
</evidence>
<name>A0ABD3PSK6_9STRA</name>
<evidence type="ECO:0000259" key="3">
    <source>
        <dbReference type="PROSITE" id="PS50030"/>
    </source>
</evidence>
<evidence type="ECO:0000313" key="5">
    <source>
        <dbReference type="EMBL" id="KAL3791008.1"/>
    </source>
</evidence>
<dbReference type="InterPro" id="IPR016135">
    <property type="entry name" value="UBQ-conjugating_enzyme/RWD"/>
</dbReference>
<dbReference type="Proteomes" id="UP001516023">
    <property type="component" value="Unassembled WGS sequence"/>
</dbReference>
<feature type="domain" description="UBA" evidence="3">
    <location>
        <begin position="222"/>
        <end position="262"/>
    </location>
</feature>
<organism evidence="5 6">
    <name type="scientific">Cyclotella cryptica</name>
    <dbReference type="NCBI Taxonomy" id="29204"/>
    <lineage>
        <taxon>Eukaryota</taxon>
        <taxon>Sar</taxon>
        <taxon>Stramenopiles</taxon>
        <taxon>Ochrophyta</taxon>
        <taxon>Bacillariophyta</taxon>
        <taxon>Coscinodiscophyceae</taxon>
        <taxon>Thalassiosirophycidae</taxon>
        <taxon>Stephanodiscales</taxon>
        <taxon>Stephanodiscaceae</taxon>
        <taxon>Cyclotella</taxon>
    </lineage>
</organism>
<dbReference type="GO" id="GO:0005524">
    <property type="term" value="F:ATP binding"/>
    <property type="evidence" value="ECO:0007669"/>
    <property type="project" value="UniProtKB-KW"/>
</dbReference>
<keyword evidence="1" id="KW-0547">Nucleotide-binding</keyword>
<gene>
    <name evidence="5" type="ORF">HJC23_002997</name>
</gene>
<dbReference type="Gene3D" id="1.10.8.10">
    <property type="entry name" value="DNA helicase RuvA subunit, C-terminal domain"/>
    <property type="match status" value="1"/>
</dbReference>
<dbReference type="EMBL" id="JABMIG020000119">
    <property type="protein sequence ID" value="KAL3791008.1"/>
    <property type="molecule type" value="Genomic_DNA"/>
</dbReference>
<dbReference type="SUPFAM" id="SSF46934">
    <property type="entry name" value="UBA-like"/>
    <property type="match status" value="1"/>
</dbReference>
<dbReference type="Pfam" id="PF00179">
    <property type="entry name" value="UQ_con"/>
    <property type="match status" value="2"/>
</dbReference>
<protein>
    <recommendedName>
        <fullName evidence="7">E2 ubiquitin-conjugating enzyme</fullName>
    </recommendedName>
</protein>
<dbReference type="InterPro" id="IPR009060">
    <property type="entry name" value="UBA-like_sf"/>
</dbReference>
<proteinExistence type="predicted"/>
<dbReference type="InterPro" id="IPR015940">
    <property type="entry name" value="UBA"/>
</dbReference>
<sequence>MSASESRVNKEIGVICKPDATTGIIASLAADDKNVPGKPGWRHLRGTISGPEGTPYEGGRFDVDILIPRQYPFEPPKMKFETKIVRRIVIDRVLDSSPRCLFLYSMLTVHCFPILQFPYHNLSTRNNDVDDTPHTYRKPTNKSGTIVFMLKDILKDQWSPALTIKTAMLSLQALMCSPEPTDPQDAQVARMYLDNKKEFDRTAKFWTEMYASNRDGGGGGKSKEERAVDRVCEMGFDKESARKALIKHKWNEEAAVNDLLGM</sequence>
<evidence type="ECO:0000259" key="4">
    <source>
        <dbReference type="PROSITE" id="PS50127"/>
    </source>
</evidence>
<dbReference type="AlphaFoldDB" id="A0ABD3PSK6"/>
<keyword evidence="6" id="KW-1185">Reference proteome</keyword>
<dbReference type="PROSITE" id="PS50127">
    <property type="entry name" value="UBC_2"/>
    <property type="match status" value="1"/>
</dbReference>
<accession>A0ABD3PSK6</accession>
<dbReference type="CDD" id="cd14314">
    <property type="entry name" value="UBA_II_E2_pyUCE_like"/>
    <property type="match status" value="1"/>
</dbReference>
<keyword evidence="2" id="KW-0067">ATP-binding</keyword>
<evidence type="ECO:0008006" key="7">
    <source>
        <dbReference type="Google" id="ProtNLM"/>
    </source>
</evidence>
<dbReference type="SMART" id="SM00212">
    <property type="entry name" value="UBCc"/>
    <property type="match status" value="1"/>
</dbReference>
<dbReference type="InterPro" id="IPR000608">
    <property type="entry name" value="UBC"/>
</dbReference>
<dbReference type="Pfam" id="PF00627">
    <property type="entry name" value="UBA"/>
    <property type="match status" value="1"/>
</dbReference>
<comment type="caution">
    <text evidence="5">The sequence shown here is derived from an EMBL/GenBank/DDBJ whole genome shotgun (WGS) entry which is preliminary data.</text>
</comment>
<dbReference type="SMART" id="SM00165">
    <property type="entry name" value="UBA"/>
    <property type="match status" value="1"/>
</dbReference>
<dbReference type="Gene3D" id="3.10.110.10">
    <property type="entry name" value="Ubiquitin Conjugating Enzyme"/>
    <property type="match status" value="1"/>
</dbReference>
<dbReference type="PANTHER" id="PTHR24068">
    <property type="entry name" value="UBIQUITIN-CONJUGATING ENZYME E2"/>
    <property type="match status" value="1"/>
</dbReference>
<dbReference type="PROSITE" id="PS50030">
    <property type="entry name" value="UBA"/>
    <property type="match status" value="1"/>
</dbReference>